<feature type="transmembrane region" description="Helical" evidence="8">
    <location>
        <begin position="214"/>
        <end position="237"/>
    </location>
</feature>
<keyword evidence="2" id="KW-1003">Cell membrane</keyword>
<keyword evidence="10" id="KW-1185">Reference proteome</keyword>
<evidence type="ECO:0000256" key="8">
    <source>
        <dbReference type="SAM" id="Phobius"/>
    </source>
</evidence>
<organism evidence="9 10">
    <name type="scientific">Frigoriglobus tundricola</name>
    <dbReference type="NCBI Taxonomy" id="2774151"/>
    <lineage>
        <taxon>Bacteria</taxon>
        <taxon>Pseudomonadati</taxon>
        <taxon>Planctomycetota</taxon>
        <taxon>Planctomycetia</taxon>
        <taxon>Gemmatales</taxon>
        <taxon>Gemmataceae</taxon>
        <taxon>Frigoriglobus</taxon>
    </lineage>
</organism>
<feature type="transmembrane region" description="Helical" evidence="8">
    <location>
        <begin position="183"/>
        <end position="207"/>
    </location>
</feature>
<keyword evidence="3" id="KW-0808">Transferase</keyword>
<evidence type="ECO:0000256" key="2">
    <source>
        <dbReference type="ARBA" id="ARBA00022475"/>
    </source>
</evidence>
<evidence type="ECO:0008006" key="11">
    <source>
        <dbReference type="Google" id="ProtNLM"/>
    </source>
</evidence>
<dbReference type="Pfam" id="PF09594">
    <property type="entry name" value="GT87"/>
    <property type="match status" value="1"/>
</dbReference>
<keyword evidence="5 8" id="KW-1133">Transmembrane helix</keyword>
<evidence type="ECO:0000313" key="9">
    <source>
        <dbReference type="EMBL" id="QJW92809.1"/>
    </source>
</evidence>
<reference evidence="10" key="1">
    <citation type="submission" date="2020-05" db="EMBL/GenBank/DDBJ databases">
        <title>Frigoriglobus tundricola gen. nov., sp. nov., a psychrotolerant cellulolytic planctomycete of the family Gemmataceae with two divergent copies of 16S rRNA gene.</title>
        <authorList>
            <person name="Kulichevskaya I.S."/>
            <person name="Ivanova A.A."/>
            <person name="Naumoff D.G."/>
            <person name="Beletsky A.V."/>
            <person name="Rijpstra W.I.C."/>
            <person name="Sinninghe Damste J.S."/>
            <person name="Mardanov A.V."/>
            <person name="Ravin N.V."/>
            <person name="Dedysh S.N."/>
        </authorList>
    </citation>
    <scope>NUCLEOTIDE SEQUENCE [LARGE SCALE GENOMIC DNA]</scope>
    <source>
        <strain evidence="10">PL17</strain>
    </source>
</reference>
<evidence type="ECO:0000256" key="3">
    <source>
        <dbReference type="ARBA" id="ARBA00022679"/>
    </source>
</evidence>
<dbReference type="RefSeq" id="WP_171469136.1">
    <property type="nucleotide sequence ID" value="NZ_CP053452.2"/>
</dbReference>
<evidence type="ECO:0000313" key="10">
    <source>
        <dbReference type="Proteomes" id="UP000503447"/>
    </source>
</evidence>
<keyword evidence="4 8" id="KW-0812">Transmembrane</keyword>
<feature type="transmembrane region" description="Helical" evidence="8">
    <location>
        <begin position="320"/>
        <end position="342"/>
    </location>
</feature>
<dbReference type="InterPro" id="IPR018584">
    <property type="entry name" value="GT87"/>
</dbReference>
<protein>
    <recommendedName>
        <fullName evidence="11">DUF2029 domain-containing protein</fullName>
    </recommendedName>
</protein>
<dbReference type="Proteomes" id="UP000503447">
    <property type="component" value="Chromosome"/>
</dbReference>
<feature type="transmembrane region" description="Helical" evidence="8">
    <location>
        <begin position="96"/>
        <end position="117"/>
    </location>
</feature>
<feature type="transmembrane region" description="Helical" evidence="8">
    <location>
        <begin position="138"/>
        <end position="171"/>
    </location>
</feature>
<evidence type="ECO:0000256" key="4">
    <source>
        <dbReference type="ARBA" id="ARBA00022692"/>
    </source>
</evidence>
<accession>A0A6M5YFM0</accession>
<comment type="similarity">
    <text evidence="7">Belongs to the glycosyltransferase 87 family.</text>
</comment>
<proteinExistence type="inferred from homology"/>
<dbReference type="KEGG" id="ftj:FTUN_0306"/>
<feature type="transmembrane region" description="Helical" evidence="8">
    <location>
        <begin position="349"/>
        <end position="367"/>
    </location>
</feature>
<evidence type="ECO:0000256" key="7">
    <source>
        <dbReference type="ARBA" id="ARBA00024033"/>
    </source>
</evidence>
<comment type="subcellular location">
    <subcellularLocation>
        <location evidence="1">Cell membrane</location>
        <topology evidence="1">Multi-pass membrane protein</topology>
    </subcellularLocation>
</comment>
<evidence type="ECO:0000256" key="5">
    <source>
        <dbReference type="ARBA" id="ARBA00022989"/>
    </source>
</evidence>
<dbReference type="AlphaFoldDB" id="A0A6M5YFM0"/>
<feature type="transmembrane region" description="Helical" evidence="8">
    <location>
        <begin position="276"/>
        <end position="296"/>
    </location>
</feature>
<dbReference type="GO" id="GO:0016758">
    <property type="term" value="F:hexosyltransferase activity"/>
    <property type="evidence" value="ECO:0007669"/>
    <property type="project" value="InterPro"/>
</dbReference>
<dbReference type="GO" id="GO:0005886">
    <property type="term" value="C:plasma membrane"/>
    <property type="evidence" value="ECO:0007669"/>
    <property type="project" value="UniProtKB-SubCell"/>
</dbReference>
<evidence type="ECO:0000256" key="6">
    <source>
        <dbReference type="ARBA" id="ARBA00023136"/>
    </source>
</evidence>
<sequence>MSPRRRSLLVLLVGGLVLAFAADAVVRRPVFTFPRDFLEYWAAGRVNLRGGDPYHPDELQIEQERADPSRTEVVMMWNPPPALAVYMPLGAVPVRWATLVWAGLQLAAVFGACHLLGRTFGRCGPPAPHADRSHVPHRWFAAVAVSFVGTWWLLVFGQNTGFMLLGLAGFFHFTTKDRPRTAGAFAALTALKPHLLAVFGVLLVAGAITRRGRVALATGAAVIAGALGAALAANPAVVSQFVEAARHPAPGAPALSGWVLPAPAYWLRVWLAPDRFWVQFVPCGLACAAFLAYRLWRGDRWDWAREAPLVVTVSVLTTPYGGWIFDLTLLLVPVVAAAARFVDTNRAGAATAFVAGQAAVTAATFAWSGELQAYWWVAPTALVMCLPALGSTPGTPSGDRS</sequence>
<evidence type="ECO:0000256" key="1">
    <source>
        <dbReference type="ARBA" id="ARBA00004651"/>
    </source>
</evidence>
<feature type="transmembrane region" description="Helical" evidence="8">
    <location>
        <begin position="373"/>
        <end position="390"/>
    </location>
</feature>
<name>A0A6M5YFM0_9BACT</name>
<keyword evidence="6 8" id="KW-0472">Membrane</keyword>
<dbReference type="EMBL" id="CP053452">
    <property type="protein sequence ID" value="QJW92809.1"/>
    <property type="molecule type" value="Genomic_DNA"/>
</dbReference>
<gene>
    <name evidence="9" type="ORF">FTUN_0306</name>
</gene>